<feature type="transmembrane region" description="Helical" evidence="7">
    <location>
        <begin position="21"/>
        <end position="39"/>
    </location>
</feature>
<feature type="transmembrane region" description="Helical" evidence="7">
    <location>
        <begin position="246"/>
        <end position="270"/>
    </location>
</feature>
<sequence>MNVPIKQYAKLLGGYLKPQQGRVALFAVALLISIGLQVLSPQILGYFIDTSLAGASGQVLFVAALLFIGAAFLTQLLSVISTYLGENVAWTATNALRADIVEHCIQLDLSFYKLRTSGELLERVDGDVNVLSRFFSQLAIHTLGNGILLVGILVALFFENWLAGVSLTLFSLFALMILLSLHSFAVAPWTTYLQVSAEFFGFIGEHLVGREDIRANGAVSYVMRRFHQILQRWLPVYQKARFTSTILWSTSVGLFTIGNAIALGVSAYLWNQNAITIGSAYLIFHYTNLLNQPIERIREELEELQQVEASIHRIRELLQVQSHLSTGGDRILSQSALSVSCEQVWFSYQLAQQTASNSYLTPQEWTLQDISFYLPAGQVLGLLGRTGSGKTTLARLLLRFYDAQLGCIRLGNVAIAQTSLTTLRQRVGLVTQDVQLFQASVRDNLTFFDSTIPDTQIRQTLELLGLGTWLRSLPEDLDTQLDSNSGGLSAGQAQLLTFARVFLKNPGLVILDEASSRLDPVTEHLIEQAVDRLLNRCTGIIIAHRLQTVQRADQILILDRGRILEYGDRQSLLNNPHSHFSQLLKTGTTDFLV</sequence>
<feature type="transmembrane region" description="Helical" evidence="7">
    <location>
        <begin position="138"/>
        <end position="158"/>
    </location>
</feature>
<dbReference type="InterPro" id="IPR036640">
    <property type="entry name" value="ABC1_TM_sf"/>
</dbReference>
<dbReference type="InterPro" id="IPR017871">
    <property type="entry name" value="ABC_transporter-like_CS"/>
</dbReference>
<dbReference type="Proteomes" id="UP000651156">
    <property type="component" value="Unassembled WGS sequence"/>
</dbReference>
<evidence type="ECO:0000256" key="4">
    <source>
        <dbReference type="ARBA" id="ARBA00022840"/>
    </source>
</evidence>
<dbReference type="Gene3D" id="1.20.1560.10">
    <property type="entry name" value="ABC transporter type 1, transmembrane domain"/>
    <property type="match status" value="1"/>
</dbReference>
<dbReference type="RefSeq" id="WP_193934294.1">
    <property type="nucleotide sequence ID" value="NZ_CAWPMZ010000110.1"/>
</dbReference>
<proteinExistence type="predicted"/>
<gene>
    <name evidence="10" type="ORF">IQ230_21530</name>
</gene>
<feature type="transmembrane region" description="Helical" evidence="7">
    <location>
        <begin position="59"/>
        <end position="80"/>
    </location>
</feature>
<reference evidence="10 11" key="1">
    <citation type="submission" date="2020-10" db="EMBL/GenBank/DDBJ databases">
        <authorList>
            <person name="Castelo-Branco R."/>
            <person name="Eusebio N."/>
            <person name="Adriana R."/>
            <person name="Vieira A."/>
            <person name="Brugerolle De Fraissinette N."/>
            <person name="Rezende De Castro R."/>
            <person name="Schneider M.P."/>
            <person name="Vasconcelos V."/>
            <person name="Leao P.N."/>
        </authorList>
    </citation>
    <scope>NUCLEOTIDE SEQUENCE [LARGE SCALE GENOMIC DNA]</scope>
    <source>
        <strain evidence="10 11">LEGE 06123</strain>
    </source>
</reference>
<keyword evidence="4 10" id="KW-0067">ATP-binding</keyword>
<dbReference type="InterPro" id="IPR011527">
    <property type="entry name" value="ABC1_TM_dom"/>
</dbReference>
<dbReference type="CDD" id="cd07346">
    <property type="entry name" value="ABC_6TM_exporters"/>
    <property type="match status" value="1"/>
</dbReference>
<dbReference type="PROSITE" id="PS50893">
    <property type="entry name" value="ABC_TRANSPORTER_2"/>
    <property type="match status" value="1"/>
</dbReference>
<evidence type="ECO:0000313" key="10">
    <source>
        <dbReference type="EMBL" id="MBE9192887.1"/>
    </source>
</evidence>
<evidence type="ECO:0000256" key="3">
    <source>
        <dbReference type="ARBA" id="ARBA00022741"/>
    </source>
</evidence>
<evidence type="ECO:0000256" key="5">
    <source>
        <dbReference type="ARBA" id="ARBA00022989"/>
    </source>
</evidence>
<dbReference type="PROSITE" id="PS50929">
    <property type="entry name" value="ABC_TM1F"/>
    <property type="match status" value="1"/>
</dbReference>
<protein>
    <submittedName>
        <fullName evidence="10">ABC transporter ATP-binding protein</fullName>
    </submittedName>
</protein>
<dbReference type="SUPFAM" id="SSF90123">
    <property type="entry name" value="ABC transporter transmembrane region"/>
    <property type="match status" value="1"/>
</dbReference>
<feature type="transmembrane region" description="Helical" evidence="7">
    <location>
        <begin position="164"/>
        <end position="187"/>
    </location>
</feature>
<dbReference type="Pfam" id="PF00005">
    <property type="entry name" value="ABC_tran"/>
    <property type="match status" value="1"/>
</dbReference>
<dbReference type="InterPro" id="IPR003593">
    <property type="entry name" value="AAA+_ATPase"/>
</dbReference>
<evidence type="ECO:0000259" key="8">
    <source>
        <dbReference type="PROSITE" id="PS50893"/>
    </source>
</evidence>
<keyword evidence="6 7" id="KW-0472">Membrane</keyword>
<dbReference type="Pfam" id="PF00664">
    <property type="entry name" value="ABC_membrane"/>
    <property type="match status" value="1"/>
</dbReference>
<accession>A0ABR9UX60</accession>
<comment type="caution">
    <text evidence="10">The sequence shown here is derived from an EMBL/GenBank/DDBJ whole genome shotgun (WGS) entry which is preliminary data.</text>
</comment>
<evidence type="ECO:0000256" key="7">
    <source>
        <dbReference type="SAM" id="Phobius"/>
    </source>
</evidence>
<evidence type="ECO:0000256" key="1">
    <source>
        <dbReference type="ARBA" id="ARBA00004651"/>
    </source>
</evidence>
<dbReference type="InterPro" id="IPR039421">
    <property type="entry name" value="Type_1_exporter"/>
</dbReference>
<dbReference type="EMBL" id="JADEWN010000069">
    <property type="protein sequence ID" value="MBE9192887.1"/>
    <property type="molecule type" value="Genomic_DNA"/>
</dbReference>
<feature type="domain" description="ABC transmembrane type-1" evidence="9">
    <location>
        <begin position="24"/>
        <end position="306"/>
    </location>
</feature>
<dbReference type="Gene3D" id="3.40.50.300">
    <property type="entry name" value="P-loop containing nucleotide triphosphate hydrolases"/>
    <property type="match status" value="1"/>
</dbReference>
<comment type="subcellular location">
    <subcellularLocation>
        <location evidence="1">Cell membrane</location>
        <topology evidence="1">Multi-pass membrane protein</topology>
    </subcellularLocation>
</comment>
<dbReference type="PANTHER" id="PTHR43394:SF1">
    <property type="entry name" value="ATP-BINDING CASSETTE SUB-FAMILY B MEMBER 10, MITOCHONDRIAL"/>
    <property type="match status" value="1"/>
</dbReference>
<dbReference type="PANTHER" id="PTHR43394">
    <property type="entry name" value="ATP-DEPENDENT PERMEASE MDL1, MITOCHONDRIAL"/>
    <property type="match status" value="1"/>
</dbReference>
<dbReference type="InterPro" id="IPR003439">
    <property type="entry name" value="ABC_transporter-like_ATP-bd"/>
</dbReference>
<name>A0ABR9UX60_9CHRO</name>
<dbReference type="SMART" id="SM00382">
    <property type="entry name" value="AAA"/>
    <property type="match status" value="1"/>
</dbReference>
<evidence type="ECO:0000259" key="9">
    <source>
        <dbReference type="PROSITE" id="PS50929"/>
    </source>
</evidence>
<organism evidence="10 11">
    <name type="scientific">Gloeocapsopsis crepidinum LEGE 06123</name>
    <dbReference type="NCBI Taxonomy" id="588587"/>
    <lineage>
        <taxon>Bacteria</taxon>
        <taxon>Bacillati</taxon>
        <taxon>Cyanobacteriota</taxon>
        <taxon>Cyanophyceae</taxon>
        <taxon>Oscillatoriophycideae</taxon>
        <taxon>Chroococcales</taxon>
        <taxon>Chroococcaceae</taxon>
        <taxon>Gloeocapsopsis</taxon>
    </lineage>
</organism>
<dbReference type="PROSITE" id="PS00211">
    <property type="entry name" value="ABC_TRANSPORTER_1"/>
    <property type="match status" value="1"/>
</dbReference>
<keyword evidence="2 7" id="KW-0812">Transmembrane</keyword>
<keyword evidence="5 7" id="KW-1133">Transmembrane helix</keyword>
<evidence type="ECO:0000313" key="11">
    <source>
        <dbReference type="Proteomes" id="UP000651156"/>
    </source>
</evidence>
<dbReference type="SUPFAM" id="SSF52540">
    <property type="entry name" value="P-loop containing nucleoside triphosphate hydrolases"/>
    <property type="match status" value="1"/>
</dbReference>
<dbReference type="InterPro" id="IPR027417">
    <property type="entry name" value="P-loop_NTPase"/>
</dbReference>
<feature type="domain" description="ABC transporter" evidence="8">
    <location>
        <begin position="339"/>
        <end position="585"/>
    </location>
</feature>
<dbReference type="GO" id="GO:0005524">
    <property type="term" value="F:ATP binding"/>
    <property type="evidence" value="ECO:0007669"/>
    <property type="project" value="UniProtKB-KW"/>
</dbReference>
<keyword evidence="3" id="KW-0547">Nucleotide-binding</keyword>
<keyword evidence="11" id="KW-1185">Reference proteome</keyword>
<evidence type="ECO:0000256" key="2">
    <source>
        <dbReference type="ARBA" id="ARBA00022692"/>
    </source>
</evidence>
<evidence type="ECO:0000256" key="6">
    <source>
        <dbReference type="ARBA" id="ARBA00023136"/>
    </source>
</evidence>